<dbReference type="EMBL" id="JAGIZB010000009">
    <property type="protein sequence ID" value="MBP0445291.1"/>
    <property type="molecule type" value="Genomic_DNA"/>
</dbReference>
<keyword evidence="2" id="KW-1003">Cell membrane</keyword>
<sequence>MMGHIADATLILVMVGLLLVAAWRDIATRIIPDSLSLALLLAAFLMRAPAGLSPFLASLGAALLLFGVLFALAMRGLLGGGDVKLAGALALAFPPSATWDFVVATILAGGLLGAAYILAARLLPQPGSFPAREGLLGRVLVVEGWRIRRRGPLPYAVAIAIGGVATLLATRGV</sequence>
<feature type="transmembrane region" description="Helical" evidence="6">
    <location>
        <begin position="98"/>
        <end position="119"/>
    </location>
</feature>
<dbReference type="PANTHER" id="PTHR36506:SF1">
    <property type="entry name" value="PREFLAGELLIN PEPTIDASE"/>
    <property type="match status" value="1"/>
</dbReference>
<evidence type="ECO:0000313" key="8">
    <source>
        <dbReference type="EMBL" id="MBP0445291.1"/>
    </source>
</evidence>
<keyword evidence="9" id="KW-1185">Reference proteome</keyword>
<keyword evidence="4 6" id="KW-1133">Transmembrane helix</keyword>
<accession>A0ABS4AE90</accession>
<dbReference type="Pfam" id="PF01478">
    <property type="entry name" value="Peptidase_A24"/>
    <property type="match status" value="1"/>
</dbReference>
<organism evidence="8 9">
    <name type="scientific">Pararoseomonas baculiformis</name>
    <dbReference type="NCBI Taxonomy" id="2820812"/>
    <lineage>
        <taxon>Bacteria</taxon>
        <taxon>Pseudomonadati</taxon>
        <taxon>Pseudomonadota</taxon>
        <taxon>Alphaproteobacteria</taxon>
        <taxon>Acetobacterales</taxon>
        <taxon>Acetobacteraceae</taxon>
        <taxon>Pararoseomonas</taxon>
    </lineage>
</organism>
<name>A0ABS4AE90_9PROT</name>
<evidence type="ECO:0000256" key="5">
    <source>
        <dbReference type="ARBA" id="ARBA00023136"/>
    </source>
</evidence>
<evidence type="ECO:0000256" key="3">
    <source>
        <dbReference type="ARBA" id="ARBA00022692"/>
    </source>
</evidence>
<dbReference type="Proteomes" id="UP000681594">
    <property type="component" value="Unassembled WGS sequence"/>
</dbReference>
<protein>
    <submittedName>
        <fullName evidence="8">Prepilin peptidase</fullName>
        <ecNumber evidence="8">3.4.23.43</ecNumber>
    </submittedName>
</protein>
<dbReference type="Gene3D" id="1.20.120.1220">
    <property type="match status" value="1"/>
</dbReference>
<keyword evidence="3 6" id="KW-0812">Transmembrane</keyword>
<evidence type="ECO:0000313" key="9">
    <source>
        <dbReference type="Proteomes" id="UP000681594"/>
    </source>
</evidence>
<evidence type="ECO:0000256" key="2">
    <source>
        <dbReference type="ARBA" id="ARBA00022475"/>
    </source>
</evidence>
<evidence type="ECO:0000256" key="1">
    <source>
        <dbReference type="ARBA" id="ARBA00004651"/>
    </source>
</evidence>
<evidence type="ECO:0000259" key="7">
    <source>
        <dbReference type="Pfam" id="PF01478"/>
    </source>
</evidence>
<gene>
    <name evidence="8" type="ORF">J8J14_10925</name>
</gene>
<evidence type="ECO:0000256" key="6">
    <source>
        <dbReference type="SAM" id="Phobius"/>
    </source>
</evidence>
<feature type="domain" description="Prepilin type IV endopeptidase peptidase" evidence="7">
    <location>
        <begin position="12"/>
        <end position="116"/>
    </location>
</feature>
<dbReference type="PANTHER" id="PTHR36506">
    <property type="entry name" value="PREFLAGELLIN PEPTIDASE"/>
    <property type="match status" value="1"/>
</dbReference>
<dbReference type="InterPro" id="IPR000045">
    <property type="entry name" value="Prepilin_IV_endopep_pep"/>
</dbReference>
<keyword evidence="5 6" id="KW-0472">Membrane</keyword>
<dbReference type="RefSeq" id="WP_209379543.1">
    <property type="nucleotide sequence ID" value="NZ_JAGIZB010000009.1"/>
</dbReference>
<evidence type="ECO:0000256" key="4">
    <source>
        <dbReference type="ARBA" id="ARBA00022989"/>
    </source>
</evidence>
<dbReference type="EC" id="3.4.23.43" evidence="8"/>
<proteinExistence type="predicted"/>
<feature type="transmembrane region" description="Helical" evidence="6">
    <location>
        <begin position="59"/>
        <end position="78"/>
    </location>
</feature>
<dbReference type="GO" id="GO:0004190">
    <property type="term" value="F:aspartic-type endopeptidase activity"/>
    <property type="evidence" value="ECO:0007669"/>
    <property type="project" value="UniProtKB-EC"/>
</dbReference>
<keyword evidence="8" id="KW-0378">Hydrolase</keyword>
<dbReference type="InterPro" id="IPR052218">
    <property type="entry name" value="Preflagellin_Peptidase"/>
</dbReference>
<feature type="transmembrane region" description="Helical" evidence="6">
    <location>
        <begin position="153"/>
        <end position="170"/>
    </location>
</feature>
<reference evidence="8 9" key="1">
    <citation type="submission" date="2021-03" db="EMBL/GenBank/DDBJ databases">
        <authorList>
            <person name="So Y."/>
        </authorList>
    </citation>
    <scope>NUCLEOTIDE SEQUENCE [LARGE SCALE GENOMIC DNA]</scope>
    <source>
        <strain evidence="8 9">SSH11</strain>
    </source>
</reference>
<comment type="caution">
    <text evidence="8">The sequence shown here is derived from an EMBL/GenBank/DDBJ whole genome shotgun (WGS) entry which is preliminary data.</text>
</comment>
<comment type="subcellular location">
    <subcellularLocation>
        <location evidence="1">Cell membrane</location>
        <topology evidence="1">Multi-pass membrane protein</topology>
    </subcellularLocation>
</comment>